<accession>A0A2N7QBC4</accession>
<dbReference type="PANTHER" id="PTHR42895">
    <property type="entry name" value="IRON-SULFUR CLUSTER-BINDING PROTEIN-RELATED"/>
    <property type="match status" value="1"/>
</dbReference>
<dbReference type="InterPro" id="IPR012675">
    <property type="entry name" value="Beta-grasp_dom_sf"/>
</dbReference>
<dbReference type="Pfam" id="PF00111">
    <property type="entry name" value="Fer2"/>
    <property type="match status" value="1"/>
</dbReference>
<dbReference type="Proteomes" id="UP000235619">
    <property type="component" value="Unassembled WGS sequence"/>
</dbReference>
<protein>
    <submittedName>
        <fullName evidence="2">Ferredoxin</fullName>
    </submittedName>
</protein>
<dbReference type="InterPro" id="IPR027980">
    <property type="entry name" value="RACo_C"/>
</dbReference>
<organism evidence="2 3">
    <name type="scientific">Thermodesulfobacterium geofontis</name>
    <dbReference type="NCBI Taxonomy" id="1295609"/>
    <lineage>
        <taxon>Bacteria</taxon>
        <taxon>Pseudomonadati</taxon>
        <taxon>Thermodesulfobacteriota</taxon>
        <taxon>Thermodesulfobacteria</taxon>
        <taxon>Thermodesulfobacteriales</taxon>
        <taxon>Thermodesulfobacteriaceae</taxon>
        <taxon>Thermodesulfobacterium</taxon>
    </lineage>
</organism>
<feature type="non-terminal residue" evidence="2">
    <location>
        <position position="454"/>
    </location>
</feature>
<dbReference type="Gene3D" id="3.10.20.30">
    <property type="match status" value="1"/>
</dbReference>
<dbReference type="CDD" id="cd00207">
    <property type="entry name" value="fer2"/>
    <property type="match status" value="1"/>
</dbReference>
<proteinExistence type="predicted"/>
<evidence type="ECO:0000313" key="2">
    <source>
        <dbReference type="EMBL" id="PMP95733.1"/>
    </source>
</evidence>
<dbReference type="InterPro" id="IPR052911">
    <property type="entry name" value="Corrinoid_activation_enz"/>
</dbReference>
<dbReference type="PANTHER" id="PTHR42895:SF2">
    <property type="entry name" value="IRON-SULFUR CLUSTER PROTEIN"/>
    <property type="match status" value="1"/>
</dbReference>
<evidence type="ECO:0000313" key="3">
    <source>
        <dbReference type="Proteomes" id="UP000235619"/>
    </source>
</evidence>
<dbReference type="Pfam" id="PF17651">
    <property type="entry name" value="Raco_middle"/>
    <property type="match status" value="1"/>
</dbReference>
<dbReference type="EMBL" id="PNJD01000317">
    <property type="protein sequence ID" value="PMP95733.1"/>
    <property type="molecule type" value="Genomic_DNA"/>
</dbReference>
<dbReference type="InterPro" id="IPR041414">
    <property type="entry name" value="Raco-like_middle"/>
</dbReference>
<sequence>MFKIKFLPYNLEVFASPEETIIEIAMRCGIHINASCGGAGACNKCKIIIEEGKVKGEVIDNNFYKACQTFPLSDLRVRIPVESYIDKRAEFLKPKKKASFLSKEIEKLPEPPFKKLYLKLQPPTIEENFSDWIRIKYTLEKEKILNPELNINILRKLPYVLREKNFEITLNLYYDLRKDRYYLIDIESGNKVSQNLGVAVDLGTTTLQLELIDLNTGEVLASISDYNPQISYGEDVISRIEFAKRKDGLKILANSVKEKIGFLIDEMLKATKKNFDSINLISVAGNTVMSHLFLELEPKYLREYPYTPVTTEFPLIFAKELGLPFKDSTLIQLAPCKASYMGGDIVAGIVASRMAEEEPLTLFIDLGTNGEIVLGNREFLICASCSAGPAFEGGGIKNGIRAVSGAIEAVNIDPITFEPMILTINKKPPKGICGSGIISLLANLFKVGIIDKAG</sequence>
<comment type="caution">
    <text evidence="2">The sequence shown here is derived from an EMBL/GenBank/DDBJ whole genome shotgun (WGS) entry which is preliminary data.</text>
</comment>
<dbReference type="InterPro" id="IPR042259">
    <property type="entry name" value="Raco-like_middle_sf"/>
</dbReference>
<evidence type="ECO:0000259" key="1">
    <source>
        <dbReference type="PROSITE" id="PS51085"/>
    </source>
</evidence>
<dbReference type="PROSITE" id="PS51085">
    <property type="entry name" value="2FE2S_FER_2"/>
    <property type="match status" value="1"/>
</dbReference>
<feature type="domain" description="2Fe-2S ferredoxin-type" evidence="1">
    <location>
        <begin position="2"/>
        <end position="83"/>
    </location>
</feature>
<dbReference type="InterPro" id="IPR036010">
    <property type="entry name" value="2Fe-2S_ferredoxin-like_sf"/>
</dbReference>
<dbReference type="Gene3D" id="3.30.420.480">
    <property type="entry name" value="Domain of unknown function (DUF4445)"/>
    <property type="match status" value="1"/>
</dbReference>
<dbReference type="Pfam" id="PF14574">
    <property type="entry name" value="RACo_C_ter"/>
    <property type="match status" value="1"/>
</dbReference>
<dbReference type="AlphaFoldDB" id="A0A2N7QBC4"/>
<dbReference type="InterPro" id="IPR001041">
    <property type="entry name" value="2Fe-2S_ferredoxin-type"/>
</dbReference>
<dbReference type="InterPro" id="IPR040506">
    <property type="entry name" value="RACo_linker"/>
</dbReference>
<dbReference type="SUPFAM" id="SSF54292">
    <property type="entry name" value="2Fe-2S ferredoxin-like"/>
    <property type="match status" value="1"/>
</dbReference>
<dbReference type="GO" id="GO:0051536">
    <property type="term" value="F:iron-sulfur cluster binding"/>
    <property type="evidence" value="ECO:0007669"/>
    <property type="project" value="InterPro"/>
</dbReference>
<gene>
    <name evidence="2" type="ORF">C0169_05165</name>
</gene>
<reference evidence="2 3" key="1">
    <citation type="submission" date="2018-01" db="EMBL/GenBank/DDBJ databases">
        <title>Metagenomic assembled genomes from two thermal pools in the Uzon Caldera, Kamchatka, Russia.</title>
        <authorList>
            <person name="Wilkins L."/>
            <person name="Ettinger C."/>
        </authorList>
    </citation>
    <scope>NUCLEOTIDE SEQUENCE [LARGE SCALE GENOMIC DNA]</scope>
    <source>
        <strain evidence="2">ARK-04</strain>
    </source>
</reference>
<dbReference type="Gene3D" id="3.10.20.880">
    <property type="match status" value="1"/>
</dbReference>
<name>A0A2N7QBC4_9BACT</name>
<dbReference type="Pfam" id="PF17650">
    <property type="entry name" value="RACo_linker"/>
    <property type="match status" value="1"/>
</dbReference>